<dbReference type="InterPro" id="IPR029063">
    <property type="entry name" value="SAM-dependent_MTases_sf"/>
</dbReference>
<keyword evidence="5 6" id="KW-0949">S-adenosyl-L-methionine</keyword>
<dbReference type="GO" id="GO:0005737">
    <property type="term" value="C:cytoplasm"/>
    <property type="evidence" value="ECO:0007669"/>
    <property type="project" value="UniProtKB-SubCell"/>
</dbReference>
<organism evidence="7 8">
    <name type="scientific">Limimonas halophila</name>
    <dbReference type="NCBI Taxonomy" id="1082479"/>
    <lineage>
        <taxon>Bacteria</taxon>
        <taxon>Pseudomonadati</taxon>
        <taxon>Pseudomonadota</taxon>
        <taxon>Alphaproteobacteria</taxon>
        <taxon>Rhodospirillales</taxon>
        <taxon>Rhodovibrionaceae</taxon>
        <taxon>Limimonas</taxon>
    </lineage>
</organism>
<evidence type="ECO:0000256" key="1">
    <source>
        <dbReference type="ARBA" id="ARBA00009741"/>
    </source>
</evidence>
<evidence type="ECO:0000313" key="8">
    <source>
        <dbReference type="Proteomes" id="UP000199415"/>
    </source>
</evidence>
<comment type="function">
    <text evidence="6">Methylates ribosomal protein L11.</text>
</comment>
<dbReference type="GO" id="GO:0032259">
    <property type="term" value="P:methylation"/>
    <property type="evidence" value="ECO:0007669"/>
    <property type="project" value="UniProtKB-KW"/>
</dbReference>
<keyword evidence="8" id="KW-1185">Reference proteome</keyword>
<dbReference type="InterPro" id="IPR050078">
    <property type="entry name" value="Ribosomal_L11_MeTrfase_PrmA"/>
</dbReference>
<proteinExistence type="inferred from homology"/>
<keyword evidence="7" id="KW-0687">Ribonucleoprotein</keyword>
<dbReference type="Pfam" id="PF06325">
    <property type="entry name" value="PrmA"/>
    <property type="match status" value="1"/>
</dbReference>
<evidence type="ECO:0000256" key="5">
    <source>
        <dbReference type="ARBA" id="ARBA00022691"/>
    </source>
</evidence>
<accession>A0A1G7TC53</accession>
<feature type="binding site" evidence="6">
    <location>
        <position position="233"/>
    </location>
    <ligand>
        <name>S-adenosyl-L-methionine</name>
        <dbReference type="ChEBI" id="CHEBI:59789"/>
    </ligand>
</feature>
<comment type="similarity">
    <text evidence="1 6">Belongs to the methyltransferase superfamily. PrmA family.</text>
</comment>
<keyword evidence="7" id="KW-0689">Ribosomal protein</keyword>
<dbReference type="SUPFAM" id="SSF53335">
    <property type="entry name" value="S-adenosyl-L-methionine-dependent methyltransferases"/>
    <property type="match status" value="1"/>
</dbReference>
<dbReference type="InterPro" id="IPR004498">
    <property type="entry name" value="Ribosomal_PrmA_MeTrfase"/>
</dbReference>
<keyword evidence="3 6" id="KW-0489">Methyltransferase</keyword>
<sequence>MDAQPQTAGVQLTLAVPRAAQPAFETILEGMGGAIVSGAPDDQGHVPLTVYFGEAPGTDQLADAIAAAAEAAGVPMPAHSVEPLPDVDWLARSYESLPPIRAGRFLVYGEHNADAVRPAGSIAFRVEANQAFGTGHHESTRGCLLAIERLHKAGLRPKRALDMGTGTGLLALAAARLWRCPVVAADNDAVSVRIARENAALNRCSKHITAIHSNGYEAPGVRRNAPYDLVLSNILAEPLGDMAGDLARHLAPGGYAVLAGILDRQAQRVFLRHRAHGLILHGRIRIDGWTTLILRKPV</sequence>
<keyword evidence="2 6" id="KW-0963">Cytoplasm</keyword>
<dbReference type="EMBL" id="FNCE01000009">
    <property type="protein sequence ID" value="SDG32957.1"/>
    <property type="molecule type" value="Genomic_DNA"/>
</dbReference>
<dbReference type="RefSeq" id="WP_090020881.1">
    <property type="nucleotide sequence ID" value="NZ_FNCE01000009.1"/>
</dbReference>
<name>A0A1G7TC53_9PROT</name>
<reference evidence="7 8" key="1">
    <citation type="submission" date="2016-10" db="EMBL/GenBank/DDBJ databases">
        <authorList>
            <person name="de Groot N.N."/>
        </authorList>
    </citation>
    <scope>NUCLEOTIDE SEQUENCE [LARGE SCALE GENOMIC DNA]</scope>
    <source>
        <strain evidence="7 8">DSM 25584</strain>
    </source>
</reference>
<gene>
    <name evidence="6" type="primary">prmA</name>
    <name evidence="7" type="ORF">SAMN05216241_10917</name>
</gene>
<dbReference type="PANTHER" id="PTHR43648:SF1">
    <property type="entry name" value="ELECTRON TRANSFER FLAVOPROTEIN BETA SUBUNIT LYSINE METHYLTRANSFERASE"/>
    <property type="match status" value="1"/>
</dbReference>
<dbReference type="AlphaFoldDB" id="A0A1G7TC53"/>
<dbReference type="GO" id="GO:0008276">
    <property type="term" value="F:protein methyltransferase activity"/>
    <property type="evidence" value="ECO:0007669"/>
    <property type="project" value="UniProtKB-UniRule"/>
</dbReference>
<feature type="binding site" evidence="6">
    <location>
        <position position="140"/>
    </location>
    <ligand>
        <name>S-adenosyl-L-methionine</name>
        <dbReference type="ChEBI" id="CHEBI:59789"/>
    </ligand>
</feature>
<dbReference type="STRING" id="1082479.SAMN05216241_10917"/>
<dbReference type="HAMAP" id="MF_00735">
    <property type="entry name" value="Methyltr_PrmA"/>
    <property type="match status" value="1"/>
</dbReference>
<feature type="binding site" evidence="6">
    <location>
        <position position="164"/>
    </location>
    <ligand>
        <name>S-adenosyl-L-methionine</name>
        <dbReference type="ChEBI" id="CHEBI:59789"/>
    </ligand>
</feature>
<dbReference type="GO" id="GO:0005840">
    <property type="term" value="C:ribosome"/>
    <property type="evidence" value="ECO:0007669"/>
    <property type="project" value="UniProtKB-KW"/>
</dbReference>
<dbReference type="EC" id="2.1.1.-" evidence="6"/>
<evidence type="ECO:0000256" key="3">
    <source>
        <dbReference type="ARBA" id="ARBA00022603"/>
    </source>
</evidence>
<feature type="binding site" evidence="6">
    <location>
        <position position="186"/>
    </location>
    <ligand>
        <name>S-adenosyl-L-methionine</name>
        <dbReference type="ChEBI" id="CHEBI:59789"/>
    </ligand>
</feature>
<protein>
    <recommendedName>
        <fullName evidence="6">Ribosomal protein L11 methyltransferase</fullName>
        <shortName evidence="6">L11 Mtase</shortName>
        <ecNumber evidence="6">2.1.1.-</ecNumber>
    </recommendedName>
</protein>
<dbReference type="PANTHER" id="PTHR43648">
    <property type="entry name" value="ELECTRON TRANSFER FLAVOPROTEIN BETA SUBUNIT LYSINE METHYLTRANSFERASE"/>
    <property type="match status" value="1"/>
</dbReference>
<dbReference type="Proteomes" id="UP000199415">
    <property type="component" value="Unassembled WGS sequence"/>
</dbReference>
<comment type="catalytic activity">
    <reaction evidence="6">
        <text>L-lysyl-[protein] + 3 S-adenosyl-L-methionine = N(6),N(6),N(6)-trimethyl-L-lysyl-[protein] + 3 S-adenosyl-L-homocysteine + 3 H(+)</text>
        <dbReference type="Rhea" id="RHEA:54192"/>
        <dbReference type="Rhea" id="RHEA-COMP:9752"/>
        <dbReference type="Rhea" id="RHEA-COMP:13826"/>
        <dbReference type="ChEBI" id="CHEBI:15378"/>
        <dbReference type="ChEBI" id="CHEBI:29969"/>
        <dbReference type="ChEBI" id="CHEBI:57856"/>
        <dbReference type="ChEBI" id="CHEBI:59789"/>
        <dbReference type="ChEBI" id="CHEBI:61961"/>
    </reaction>
</comment>
<evidence type="ECO:0000256" key="4">
    <source>
        <dbReference type="ARBA" id="ARBA00022679"/>
    </source>
</evidence>
<evidence type="ECO:0000313" key="7">
    <source>
        <dbReference type="EMBL" id="SDG32957.1"/>
    </source>
</evidence>
<keyword evidence="4 6" id="KW-0808">Transferase</keyword>
<evidence type="ECO:0000256" key="2">
    <source>
        <dbReference type="ARBA" id="ARBA00022490"/>
    </source>
</evidence>
<dbReference type="Gene3D" id="3.40.50.150">
    <property type="entry name" value="Vaccinia Virus protein VP39"/>
    <property type="match status" value="1"/>
</dbReference>
<dbReference type="OrthoDB" id="9785995at2"/>
<comment type="subcellular location">
    <subcellularLocation>
        <location evidence="6">Cytoplasm</location>
    </subcellularLocation>
</comment>
<evidence type="ECO:0000256" key="6">
    <source>
        <dbReference type="HAMAP-Rule" id="MF_00735"/>
    </source>
</evidence>